<dbReference type="AlphaFoldDB" id="A0A369XRS2"/>
<proteinExistence type="predicted"/>
<gene>
    <name evidence="2" type="ORF">DVS81_02330</name>
</gene>
<organism evidence="2 3">
    <name type="scientific">Candidatus Accumulibacter meliphilus</name>
    <dbReference type="NCBI Taxonomy" id="2211374"/>
    <lineage>
        <taxon>Bacteria</taxon>
        <taxon>Pseudomonadati</taxon>
        <taxon>Pseudomonadota</taxon>
        <taxon>Betaproteobacteria</taxon>
        <taxon>Candidatus Accumulibacter</taxon>
    </lineage>
</organism>
<evidence type="ECO:0000256" key="1">
    <source>
        <dbReference type="SAM" id="MobiDB-lite"/>
    </source>
</evidence>
<feature type="region of interest" description="Disordered" evidence="1">
    <location>
        <begin position="43"/>
        <end position="62"/>
    </location>
</feature>
<dbReference type="EMBL" id="QPGA01000002">
    <property type="protein sequence ID" value="RDE52090.1"/>
    <property type="molecule type" value="Genomic_DNA"/>
</dbReference>
<name>A0A369XRS2_9PROT</name>
<accession>A0A369XRS2</accession>
<dbReference type="Proteomes" id="UP000253831">
    <property type="component" value="Unassembled WGS sequence"/>
</dbReference>
<evidence type="ECO:0000313" key="3">
    <source>
        <dbReference type="Proteomes" id="UP000253831"/>
    </source>
</evidence>
<evidence type="ECO:0000313" key="2">
    <source>
        <dbReference type="EMBL" id="RDE52090.1"/>
    </source>
</evidence>
<comment type="caution">
    <text evidence="2">The sequence shown here is derived from an EMBL/GenBank/DDBJ whole genome shotgun (WGS) entry which is preliminary data.</text>
</comment>
<reference evidence="2 3" key="1">
    <citation type="submission" date="2018-05" db="EMBL/GenBank/DDBJ databases">
        <title>Integrated omic analyses show evidence that a Ca. Accumulibacter phosphatis strain performs denitrification under micro-aerobic conditions.</title>
        <authorList>
            <person name="Camejo P.Y."/>
            <person name="Katherine M.D."/>
            <person name="Daniel N.R."/>
        </authorList>
    </citation>
    <scope>NUCLEOTIDE SEQUENCE [LARGE SCALE GENOMIC DNA]</scope>
    <source>
        <strain evidence="2">UW-LDO-IC</strain>
    </source>
</reference>
<sequence>MQEIKLELAIEDANLILEALGSLPFARVYTLIGKIQQQAAQQLQESGAATADAGPPMAHTLE</sequence>
<protein>
    <submittedName>
        <fullName evidence="2">Uncharacterized protein</fullName>
    </submittedName>
</protein>